<evidence type="ECO:0000313" key="2">
    <source>
        <dbReference type="EMBL" id="CAD8357759.1"/>
    </source>
</evidence>
<organism evidence="2">
    <name type="scientific">Pyrodinium bahamense</name>
    <dbReference type="NCBI Taxonomy" id="73915"/>
    <lineage>
        <taxon>Eukaryota</taxon>
        <taxon>Sar</taxon>
        <taxon>Alveolata</taxon>
        <taxon>Dinophyceae</taxon>
        <taxon>Gonyaulacales</taxon>
        <taxon>Pyrocystaceae</taxon>
        <taxon>Pyrodinium</taxon>
    </lineage>
</organism>
<sequence length="323" mass="35830">METRKLDACTPETTSLIGLGPMLSTRTRALGRTWRCWVLGCAVTLLIAALATRAAWVGLPAATRGGRSQLLQAEELRASGRHGAASPSLFCVSLMRPASYEVDLMRQQLARGKAGIFSCDEWAVYSNRSIVLSFVEPQVFTDVMPGSLSPRKGGAYSKLDSDIFVRFWSKVVTDARAWKHDWTIKVDPDVVFFPERLRKLLRIKWPPSGQTAEGAYLAHCYKDAVPLYEGNHGPIDVLSQQALALYSQGRDDCLKDLASGKRTRCFDLLNMTKVDAFPLLSETAWACDEGQSSRSETPCSAAEVAFHPFKSVKSYFKCHERAR</sequence>
<keyword evidence="1" id="KW-0472">Membrane</keyword>
<proteinExistence type="predicted"/>
<keyword evidence="1" id="KW-1133">Transmembrane helix</keyword>
<gene>
    <name evidence="2" type="ORF">PBAH0796_LOCUS13126</name>
</gene>
<feature type="transmembrane region" description="Helical" evidence="1">
    <location>
        <begin position="36"/>
        <end position="59"/>
    </location>
</feature>
<protein>
    <recommendedName>
        <fullName evidence="3">Hexosyltransferase</fullName>
    </recommendedName>
</protein>
<dbReference type="EMBL" id="HBEG01021705">
    <property type="protein sequence ID" value="CAD8357759.1"/>
    <property type="molecule type" value="Transcribed_RNA"/>
</dbReference>
<dbReference type="AlphaFoldDB" id="A0A7S0ABW6"/>
<accession>A0A7S0ABW6</accession>
<reference evidence="2" key="1">
    <citation type="submission" date="2021-01" db="EMBL/GenBank/DDBJ databases">
        <authorList>
            <person name="Corre E."/>
            <person name="Pelletier E."/>
            <person name="Niang G."/>
            <person name="Scheremetjew M."/>
            <person name="Finn R."/>
            <person name="Kale V."/>
            <person name="Holt S."/>
            <person name="Cochrane G."/>
            <person name="Meng A."/>
            <person name="Brown T."/>
            <person name="Cohen L."/>
        </authorList>
    </citation>
    <scope>NUCLEOTIDE SEQUENCE</scope>
    <source>
        <strain evidence="2">Pbaha01</strain>
    </source>
</reference>
<keyword evidence="1" id="KW-0812">Transmembrane</keyword>
<name>A0A7S0ABW6_9DINO</name>
<evidence type="ECO:0000256" key="1">
    <source>
        <dbReference type="SAM" id="Phobius"/>
    </source>
</evidence>
<evidence type="ECO:0008006" key="3">
    <source>
        <dbReference type="Google" id="ProtNLM"/>
    </source>
</evidence>